<dbReference type="InParanoid" id="A0A7M7K387"/>
<evidence type="ECO:0000256" key="10">
    <source>
        <dbReference type="ARBA" id="ARBA00048586"/>
    </source>
</evidence>
<dbReference type="GeneID" id="111250283"/>
<dbReference type="CDD" id="cd09137">
    <property type="entry name" value="PLDc_PGS1_euk_2"/>
    <property type="match status" value="1"/>
</dbReference>
<dbReference type="InterPro" id="IPR016270">
    <property type="entry name" value="PGS1"/>
</dbReference>
<accession>A0A7M7K387</accession>
<comment type="catalytic activity">
    <reaction evidence="10 11">
        <text>a CDP-1,2-diacyl-sn-glycerol + sn-glycerol 3-phosphate = a 1,2-diacyl-sn-glycero-3-phospho-(1'-sn-glycero-3'-phosphate) + CMP + H(+)</text>
        <dbReference type="Rhea" id="RHEA:12593"/>
        <dbReference type="ChEBI" id="CHEBI:15378"/>
        <dbReference type="ChEBI" id="CHEBI:57597"/>
        <dbReference type="ChEBI" id="CHEBI:58332"/>
        <dbReference type="ChEBI" id="CHEBI:60110"/>
        <dbReference type="ChEBI" id="CHEBI:60377"/>
        <dbReference type="EC" id="2.7.8.5"/>
    </reaction>
</comment>
<keyword evidence="8 11" id="KW-0594">Phospholipid biosynthesis</keyword>
<keyword evidence="7 11" id="KW-0443">Lipid metabolism</keyword>
<keyword evidence="11" id="KW-0496">Mitochondrion</keyword>
<dbReference type="EC" id="2.7.8.5" evidence="11"/>
<dbReference type="PANTHER" id="PTHR12586">
    <property type="entry name" value="CDP-DIACYLGLYCEROL--SERINE O-PHOSPHATIDYLTRANSFERASE"/>
    <property type="match status" value="1"/>
</dbReference>
<keyword evidence="11" id="KW-0067">ATP-binding</keyword>
<feature type="domain" description="PLD phosphodiesterase" evidence="12">
    <location>
        <begin position="176"/>
        <end position="202"/>
    </location>
</feature>
<keyword evidence="14" id="KW-1185">Reference proteome</keyword>
<dbReference type="OMA" id="HKCLAQC"/>
<comment type="subcellular location">
    <subcellularLocation>
        <location evidence="11">Mitochondrion</location>
    </subcellularLocation>
</comment>
<evidence type="ECO:0000256" key="9">
    <source>
        <dbReference type="ARBA" id="ARBA00023264"/>
    </source>
</evidence>
<comment type="pathway">
    <text evidence="2 11">Phospholipid metabolism; phosphatidylglycerol biosynthesis; phosphatidylglycerol from CDP-diacylglycerol: step 1/2.</text>
</comment>
<dbReference type="KEGG" id="vde:111250283"/>
<dbReference type="EnsemblMetazoa" id="XM_022805267">
    <property type="protein sequence ID" value="XP_022661002"/>
    <property type="gene ID" value="LOC111250283"/>
</dbReference>
<evidence type="ECO:0000256" key="11">
    <source>
        <dbReference type="RuleBase" id="RU365024"/>
    </source>
</evidence>
<evidence type="ECO:0000256" key="1">
    <source>
        <dbReference type="ARBA" id="ARBA00003537"/>
    </source>
</evidence>
<dbReference type="GO" id="GO:0008444">
    <property type="term" value="F:CDP-diacylglycerol-glycerol-3-phosphate 3-phosphatidyltransferase activity"/>
    <property type="evidence" value="ECO:0007669"/>
    <property type="project" value="UniProtKB-EC"/>
</dbReference>
<dbReference type="PANTHER" id="PTHR12586:SF1">
    <property type="entry name" value="CDP-DIACYLGLYCEROL--GLYCEROL-3-PHOSPHATE 3-PHOSPHATIDYLTRANSFERASE, MITOCHONDRIAL"/>
    <property type="match status" value="1"/>
</dbReference>
<evidence type="ECO:0000256" key="4">
    <source>
        <dbReference type="ARBA" id="ARBA00022516"/>
    </source>
</evidence>
<name>A0A7M7K387_VARDE</name>
<dbReference type="Proteomes" id="UP000594260">
    <property type="component" value="Unplaced"/>
</dbReference>
<evidence type="ECO:0000259" key="12">
    <source>
        <dbReference type="PROSITE" id="PS50035"/>
    </source>
</evidence>
<evidence type="ECO:0000256" key="7">
    <source>
        <dbReference type="ARBA" id="ARBA00023098"/>
    </source>
</evidence>
<keyword evidence="9 11" id="KW-1208">Phospholipid metabolism</keyword>
<dbReference type="CDD" id="cd09135">
    <property type="entry name" value="PLDc_PGS1_euk_1"/>
    <property type="match status" value="1"/>
</dbReference>
<evidence type="ECO:0000256" key="6">
    <source>
        <dbReference type="ARBA" id="ARBA00022737"/>
    </source>
</evidence>
<protein>
    <recommendedName>
        <fullName evidence="11">CDP-diacylglycerol--glycerol-3-phosphate 3-phosphatidyltransferase</fullName>
        <ecNumber evidence="11">2.7.8.5</ecNumber>
    </recommendedName>
</protein>
<evidence type="ECO:0000313" key="14">
    <source>
        <dbReference type="Proteomes" id="UP000594260"/>
    </source>
</evidence>
<dbReference type="GO" id="GO:0005524">
    <property type="term" value="F:ATP binding"/>
    <property type="evidence" value="ECO:0007669"/>
    <property type="project" value="UniProtKB-KW"/>
</dbReference>
<dbReference type="UniPathway" id="UPA00084">
    <property type="reaction ID" value="UER00503"/>
</dbReference>
<keyword evidence="5 11" id="KW-0808">Transferase</keyword>
<evidence type="ECO:0000256" key="2">
    <source>
        <dbReference type="ARBA" id="ARBA00005042"/>
    </source>
</evidence>
<keyword evidence="6" id="KW-0677">Repeat</keyword>
<dbReference type="AlphaFoldDB" id="A0A7M7K387"/>
<dbReference type="OrthoDB" id="10250191at2759"/>
<dbReference type="GO" id="GO:0005739">
    <property type="term" value="C:mitochondrion"/>
    <property type="evidence" value="ECO:0007669"/>
    <property type="project" value="UniProtKB-SubCell"/>
</dbReference>
<evidence type="ECO:0000256" key="8">
    <source>
        <dbReference type="ARBA" id="ARBA00023209"/>
    </source>
</evidence>
<sequence length="492" mass="57589">MDQLKNQVTTDSFGRTLRRRVTVLQRTISQAYRELNAKMGFLSDFRWLSRFGPVFGVHGKNVQVLHEPSQFYQMLNTLTLKAEKRITLAALYLGTGDLEAKFVQNLRLAVAKNPGKLQLTVLLDYTRGSRGGECSSRTMLTPLIDEFGSQRVRVSLYHSPFLRGLVRWLPHKWNEVIGLQHIKVYIFDDNVILSGANLSDQYFEQRQDRYVLFQNAPELANYYSRLVDTVGKFSFHLDSANRVTIDDTRRMHPYQTSLDKFIRNTQKLLNDFVRPNKRPEEEVTFDTHVYPLVQMGQLNFGNDHKVTSEVLKLSPEGSQVRLATGYFNLVPDYEDLIIRGKSSFDVLTAHPRANSFYKVPGFMYYIPVLYTQLLKLFYLKTEFVRDRIRIWEYYREGWTFHGKGMWYYPPGESKPVMTLIGSPNFGYRSIYRDLESQVIIVTENEDLRNRLENEQKTIYKTVVLTDEMTFKDPERFVPFWVAYVTAFVRGFF</sequence>
<dbReference type="PIRSF" id="PIRSF000850">
    <property type="entry name" value="Phospholipase_D_PSS"/>
    <property type="match status" value="1"/>
</dbReference>
<comment type="similarity">
    <text evidence="3 11">Belongs to the CDP-alcohol phosphatidyltransferase class-II family.</text>
</comment>
<keyword evidence="11" id="KW-0547">Nucleotide-binding</keyword>
<keyword evidence="4 11" id="KW-0444">Lipid biosynthesis</keyword>
<proteinExistence type="inferred from homology"/>
<dbReference type="FunCoup" id="A0A7M7K387">
    <property type="interactions" value="1418"/>
</dbReference>
<comment type="function">
    <text evidence="1 11">Functions in the biosynthesis of the anionic phospholipids phosphatidylglycerol and cardiolipin.</text>
</comment>
<dbReference type="PROSITE" id="PS50035">
    <property type="entry name" value="PLD"/>
    <property type="match status" value="1"/>
</dbReference>
<dbReference type="Gene3D" id="3.30.870.10">
    <property type="entry name" value="Endonuclease Chain A"/>
    <property type="match status" value="2"/>
</dbReference>
<evidence type="ECO:0000313" key="13">
    <source>
        <dbReference type="EnsemblMetazoa" id="XP_022661002"/>
    </source>
</evidence>
<reference evidence="13" key="1">
    <citation type="submission" date="2021-01" db="UniProtKB">
        <authorList>
            <consortium name="EnsemblMetazoa"/>
        </authorList>
    </citation>
    <scope>IDENTIFICATION</scope>
</reference>
<evidence type="ECO:0000256" key="3">
    <source>
        <dbReference type="ARBA" id="ARBA00010682"/>
    </source>
</evidence>
<dbReference type="GO" id="GO:0032049">
    <property type="term" value="P:cardiolipin biosynthetic process"/>
    <property type="evidence" value="ECO:0007669"/>
    <property type="project" value="InterPro"/>
</dbReference>
<organism evidence="13 14">
    <name type="scientific">Varroa destructor</name>
    <name type="common">Honeybee mite</name>
    <dbReference type="NCBI Taxonomy" id="109461"/>
    <lineage>
        <taxon>Eukaryota</taxon>
        <taxon>Metazoa</taxon>
        <taxon>Ecdysozoa</taxon>
        <taxon>Arthropoda</taxon>
        <taxon>Chelicerata</taxon>
        <taxon>Arachnida</taxon>
        <taxon>Acari</taxon>
        <taxon>Parasitiformes</taxon>
        <taxon>Mesostigmata</taxon>
        <taxon>Gamasina</taxon>
        <taxon>Dermanyssoidea</taxon>
        <taxon>Varroidae</taxon>
        <taxon>Varroa</taxon>
    </lineage>
</organism>
<dbReference type="SUPFAM" id="SSF56024">
    <property type="entry name" value="Phospholipase D/nuclease"/>
    <property type="match status" value="1"/>
</dbReference>
<dbReference type="CTD" id="9489"/>
<evidence type="ECO:0000256" key="5">
    <source>
        <dbReference type="ARBA" id="ARBA00022679"/>
    </source>
</evidence>
<dbReference type="RefSeq" id="XP_022661002.1">
    <property type="nucleotide sequence ID" value="XM_022805267.1"/>
</dbReference>
<dbReference type="InterPro" id="IPR001736">
    <property type="entry name" value="PLipase_D/transphosphatidylase"/>
</dbReference>